<dbReference type="Proteomes" id="UP000887013">
    <property type="component" value="Unassembled WGS sequence"/>
</dbReference>
<proteinExistence type="predicted"/>
<gene>
    <name evidence="1" type="ORF">NPIL_594181</name>
</gene>
<accession>A0A8X6N0B5</accession>
<reference evidence="1" key="1">
    <citation type="submission" date="2020-08" db="EMBL/GenBank/DDBJ databases">
        <title>Multicomponent nature underlies the extraordinary mechanical properties of spider dragline silk.</title>
        <authorList>
            <person name="Kono N."/>
            <person name="Nakamura H."/>
            <person name="Mori M."/>
            <person name="Yoshida Y."/>
            <person name="Ohtoshi R."/>
            <person name="Malay A.D."/>
            <person name="Moran D.A.P."/>
            <person name="Tomita M."/>
            <person name="Numata K."/>
            <person name="Arakawa K."/>
        </authorList>
    </citation>
    <scope>NUCLEOTIDE SEQUENCE</scope>
</reference>
<organism evidence="1 2">
    <name type="scientific">Nephila pilipes</name>
    <name type="common">Giant wood spider</name>
    <name type="synonym">Nephila maculata</name>
    <dbReference type="NCBI Taxonomy" id="299642"/>
    <lineage>
        <taxon>Eukaryota</taxon>
        <taxon>Metazoa</taxon>
        <taxon>Ecdysozoa</taxon>
        <taxon>Arthropoda</taxon>
        <taxon>Chelicerata</taxon>
        <taxon>Arachnida</taxon>
        <taxon>Araneae</taxon>
        <taxon>Araneomorphae</taxon>
        <taxon>Entelegynae</taxon>
        <taxon>Araneoidea</taxon>
        <taxon>Nephilidae</taxon>
        <taxon>Nephila</taxon>
    </lineage>
</organism>
<comment type="caution">
    <text evidence="1">The sequence shown here is derived from an EMBL/GenBank/DDBJ whole genome shotgun (WGS) entry which is preliminary data.</text>
</comment>
<feature type="non-terminal residue" evidence="1">
    <location>
        <position position="1"/>
    </location>
</feature>
<protein>
    <submittedName>
        <fullName evidence="1">Uncharacterized protein</fullName>
    </submittedName>
</protein>
<dbReference type="AlphaFoldDB" id="A0A8X6N0B5"/>
<sequence length="94" mass="10358">SNFDANIKMKFSYKSSTCVIVWASGATDNAPDYGSGDSRSNFDANIKMKFSYKSSTCVIVWASGATDNAPDYGSGDSRFESWLARCVLRELEIF</sequence>
<keyword evidence="2" id="KW-1185">Reference proteome</keyword>
<evidence type="ECO:0000313" key="1">
    <source>
        <dbReference type="EMBL" id="GFS87201.1"/>
    </source>
</evidence>
<name>A0A8X6N0B5_NEPPI</name>
<dbReference type="OrthoDB" id="9950853at2759"/>
<dbReference type="EMBL" id="BMAW01004141">
    <property type="protein sequence ID" value="GFS87201.1"/>
    <property type="molecule type" value="Genomic_DNA"/>
</dbReference>
<evidence type="ECO:0000313" key="2">
    <source>
        <dbReference type="Proteomes" id="UP000887013"/>
    </source>
</evidence>